<comment type="caution">
    <text evidence="2">The sequence shown here is derived from an EMBL/GenBank/DDBJ whole genome shotgun (WGS) entry which is preliminary data.</text>
</comment>
<gene>
    <name evidence="2" type="ORF">B5F11_02935</name>
</gene>
<feature type="transmembrane region" description="Helical" evidence="1">
    <location>
        <begin position="20"/>
        <end position="45"/>
    </location>
</feature>
<keyword evidence="1" id="KW-1133">Transmembrane helix</keyword>
<dbReference type="Proteomes" id="UP000196386">
    <property type="component" value="Unassembled WGS sequence"/>
</dbReference>
<reference evidence="3" key="1">
    <citation type="submission" date="2017-04" db="EMBL/GenBank/DDBJ databases">
        <title>Function of individual gut microbiota members based on whole genome sequencing of pure cultures obtained from chicken caecum.</title>
        <authorList>
            <person name="Medvecky M."/>
            <person name="Cejkova D."/>
            <person name="Polansky O."/>
            <person name="Karasova D."/>
            <person name="Kubasova T."/>
            <person name="Cizek A."/>
            <person name="Rychlik I."/>
        </authorList>
    </citation>
    <scope>NUCLEOTIDE SEQUENCE [LARGE SCALE GENOMIC DNA]</scope>
    <source>
        <strain evidence="3">An175</strain>
    </source>
</reference>
<evidence type="ECO:0000313" key="2">
    <source>
        <dbReference type="EMBL" id="OUP71039.1"/>
    </source>
</evidence>
<evidence type="ECO:0000256" key="1">
    <source>
        <dbReference type="SAM" id="Phobius"/>
    </source>
</evidence>
<dbReference type="EMBL" id="NFKP01000002">
    <property type="protein sequence ID" value="OUP71039.1"/>
    <property type="molecule type" value="Genomic_DNA"/>
</dbReference>
<keyword evidence="1" id="KW-0812">Transmembrane</keyword>
<protein>
    <submittedName>
        <fullName evidence="2">Uncharacterized protein</fullName>
    </submittedName>
</protein>
<keyword evidence="1" id="KW-0472">Membrane</keyword>
<name>A0A1Y4MSB5_9FIRM</name>
<organism evidence="2 3">
    <name type="scientific">Anaerotruncus colihominis</name>
    <dbReference type="NCBI Taxonomy" id="169435"/>
    <lineage>
        <taxon>Bacteria</taxon>
        <taxon>Bacillati</taxon>
        <taxon>Bacillota</taxon>
        <taxon>Clostridia</taxon>
        <taxon>Eubacteriales</taxon>
        <taxon>Oscillospiraceae</taxon>
        <taxon>Anaerotruncus</taxon>
    </lineage>
</organism>
<evidence type="ECO:0000313" key="3">
    <source>
        <dbReference type="Proteomes" id="UP000196386"/>
    </source>
</evidence>
<accession>A0A1Y4MSB5</accession>
<proteinExistence type="predicted"/>
<sequence length="69" mass="8221">MQMQKLQESIYHITVKSQAIFAIFKLLPLNFFIFLFIFLIFSVLLRNPQKIFFILTRKGYESVSVKQGF</sequence>
<dbReference type="AlphaFoldDB" id="A0A1Y4MSB5"/>